<evidence type="ECO:0000313" key="2">
    <source>
        <dbReference type="Proteomes" id="UP000078512"/>
    </source>
</evidence>
<dbReference type="Proteomes" id="UP000078512">
    <property type="component" value="Unassembled WGS sequence"/>
</dbReference>
<proteinExistence type="predicted"/>
<protein>
    <submittedName>
        <fullName evidence="1">Uncharacterized protein</fullName>
    </submittedName>
</protein>
<dbReference type="AlphaFoldDB" id="A0A197JHU4"/>
<organism evidence="1 2">
    <name type="scientific">Linnemannia elongata AG-77</name>
    <dbReference type="NCBI Taxonomy" id="1314771"/>
    <lineage>
        <taxon>Eukaryota</taxon>
        <taxon>Fungi</taxon>
        <taxon>Fungi incertae sedis</taxon>
        <taxon>Mucoromycota</taxon>
        <taxon>Mortierellomycotina</taxon>
        <taxon>Mortierellomycetes</taxon>
        <taxon>Mortierellales</taxon>
        <taxon>Mortierellaceae</taxon>
        <taxon>Linnemannia</taxon>
    </lineage>
</organism>
<sequence length="65" mass="7586">MFRFNATIGTHPELSSLMQEIEQKREHRLHIADMGRKYKTDIAQSAYDVSVYQAYCTFQASNTQK</sequence>
<evidence type="ECO:0000313" key="1">
    <source>
        <dbReference type="EMBL" id="OAQ24715.1"/>
    </source>
</evidence>
<dbReference type="EMBL" id="KV442089">
    <property type="protein sequence ID" value="OAQ24715.1"/>
    <property type="molecule type" value="Genomic_DNA"/>
</dbReference>
<accession>A0A197JHU4</accession>
<keyword evidence="2" id="KW-1185">Reference proteome</keyword>
<reference evidence="1 2" key="1">
    <citation type="submission" date="2016-05" db="EMBL/GenBank/DDBJ databases">
        <title>Genome sequencing reveals origins of a unique bacterial endosymbiosis in the earliest lineages of terrestrial Fungi.</title>
        <authorList>
            <consortium name="DOE Joint Genome Institute"/>
            <person name="Uehling J."/>
            <person name="Gryganskyi A."/>
            <person name="Hameed K."/>
            <person name="Tschaplinski T."/>
            <person name="Misztal P."/>
            <person name="Wu S."/>
            <person name="Desiro A."/>
            <person name="Vande Pol N."/>
            <person name="Du Z.-Y."/>
            <person name="Zienkiewicz A."/>
            <person name="Zienkiewicz K."/>
            <person name="Morin E."/>
            <person name="Tisserant E."/>
            <person name="Splivallo R."/>
            <person name="Hainaut M."/>
            <person name="Henrissat B."/>
            <person name="Ohm R."/>
            <person name="Kuo A."/>
            <person name="Yan J."/>
            <person name="Lipzen A."/>
            <person name="Nolan M."/>
            <person name="Labutti K."/>
            <person name="Barry K."/>
            <person name="Goldstein A."/>
            <person name="Labbe J."/>
            <person name="Schadt C."/>
            <person name="Tuskan G."/>
            <person name="Grigoriev I."/>
            <person name="Martin F."/>
            <person name="Vilgalys R."/>
            <person name="Bonito G."/>
        </authorList>
    </citation>
    <scope>NUCLEOTIDE SEQUENCE [LARGE SCALE GENOMIC DNA]</scope>
    <source>
        <strain evidence="1 2">AG-77</strain>
    </source>
</reference>
<name>A0A197JHU4_9FUNG</name>
<gene>
    <name evidence="1" type="ORF">K457DRAFT_81669</name>
</gene>
<dbReference type="OrthoDB" id="20886at2759"/>